<accession>A0A4R3NHK6</accession>
<keyword evidence="2" id="KW-1185">Reference proteome</keyword>
<protein>
    <submittedName>
        <fullName evidence="1">Uncharacterized protein</fullName>
    </submittedName>
</protein>
<dbReference type="Proteomes" id="UP000294650">
    <property type="component" value="Unassembled WGS sequence"/>
</dbReference>
<comment type="caution">
    <text evidence="1">The sequence shown here is derived from an EMBL/GenBank/DDBJ whole genome shotgun (WGS) entry which is preliminary data.</text>
</comment>
<reference evidence="1 2" key="1">
    <citation type="submission" date="2019-03" db="EMBL/GenBank/DDBJ databases">
        <title>Genomic Encyclopedia of Type Strains, Phase IV (KMG-IV): sequencing the most valuable type-strain genomes for metagenomic binning, comparative biology and taxonomic classification.</title>
        <authorList>
            <person name="Goeker M."/>
        </authorList>
    </citation>
    <scope>NUCLEOTIDE SEQUENCE [LARGE SCALE GENOMIC DNA]</scope>
    <source>
        <strain evidence="1 2">DSM 25894</strain>
    </source>
</reference>
<evidence type="ECO:0000313" key="2">
    <source>
        <dbReference type="Proteomes" id="UP000294650"/>
    </source>
</evidence>
<proteinExistence type="predicted"/>
<gene>
    <name evidence="1" type="ORF">EDD68_101317</name>
</gene>
<dbReference type="AlphaFoldDB" id="A0A4R3NHK6"/>
<evidence type="ECO:0000313" key="1">
    <source>
        <dbReference type="EMBL" id="TCT26958.1"/>
    </source>
</evidence>
<dbReference type="EMBL" id="SMAN01000001">
    <property type="protein sequence ID" value="TCT26958.1"/>
    <property type="molecule type" value="Genomic_DNA"/>
</dbReference>
<sequence length="83" mass="9706">METLLELALSSFRNDFPHLNPAFEPETLTYQYLYGKADIHYYLVNTKTLAFQIHIQTQNGQAKNYFFTIPAAHDVYEAKFLTQ</sequence>
<organism evidence="1 2">
    <name type="scientific">Melghiribacillus thermohalophilus</name>
    <dbReference type="NCBI Taxonomy" id="1324956"/>
    <lineage>
        <taxon>Bacteria</taxon>
        <taxon>Bacillati</taxon>
        <taxon>Bacillota</taxon>
        <taxon>Bacilli</taxon>
        <taxon>Bacillales</taxon>
        <taxon>Bacillaceae</taxon>
        <taxon>Melghiribacillus</taxon>
    </lineage>
</organism>
<name>A0A4R3NHK6_9BACI</name>